<comment type="caution">
    <text evidence="1">The sequence shown here is derived from an EMBL/GenBank/DDBJ whole genome shotgun (WGS) entry which is preliminary data.</text>
</comment>
<evidence type="ECO:0000313" key="1">
    <source>
        <dbReference type="EMBL" id="GIY41612.1"/>
    </source>
</evidence>
<reference evidence="1 2" key="1">
    <citation type="submission" date="2021-06" db="EMBL/GenBank/DDBJ databases">
        <title>Caerostris extrusa draft genome.</title>
        <authorList>
            <person name="Kono N."/>
            <person name="Arakawa K."/>
        </authorList>
    </citation>
    <scope>NUCLEOTIDE SEQUENCE [LARGE SCALE GENOMIC DNA]</scope>
</reference>
<gene>
    <name evidence="1" type="ORF">CEXT_244321</name>
</gene>
<name>A0AAV4T9M0_CAEEX</name>
<dbReference type="EMBL" id="BPLR01010731">
    <property type="protein sequence ID" value="GIY41612.1"/>
    <property type="molecule type" value="Genomic_DNA"/>
</dbReference>
<proteinExistence type="predicted"/>
<protein>
    <submittedName>
        <fullName evidence="1">Uncharacterized protein</fullName>
    </submittedName>
</protein>
<accession>A0AAV4T9M0</accession>
<organism evidence="1 2">
    <name type="scientific">Caerostris extrusa</name>
    <name type="common">Bark spider</name>
    <name type="synonym">Caerostris bankana</name>
    <dbReference type="NCBI Taxonomy" id="172846"/>
    <lineage>
        <taxon>Eukaryota</taxon>
        <taxon>Metazoa</taxon>
        <taxon>Ecdysozoa</taxon>
        <taxon>Arthropoda</taxon>
        <taxon>Chelicerata</taxon>
        <taxon>Arachnida</taxon>
        <taxon>Araneae</taxon>
        <taxon>Araneomorphae</taxon>
        <taxon>Entelegynae</taxon>
        <taxon>Araneoidea</taxon>
        <taxon>Araneidae</taxon>
        <taxon>Caerostris</taxon>
    </lineage>
</organism>
<dbReference type="AlphaFoldDB" id="A0AAV4T9M0"/>
<dbReference type="Proteomes" id="UP001054945">
    <property type="component" value="Unassembled WGS sequence"/>
</dbReference>
<sequence length="100" mass="11893">MSSKEFIRLKRLLELSLKFPSGYKKLDFQQHREHPNVSDEVCSNNDTQETSKYPVDVHQVFDSGPYPKCLNHTHSARLPSLYSWLTWLHHYPRISFDIIY</sequence>
<evidence type="ECO:0000313" key="2">
    <source>
        <dbReference type="Proteomes" id="UP001054945"/>
    </source>
</evidence>
<keyword evidence="2" id="KW-1185">Reference proteome</keyword>